<protein>
    <recommendedName>
        <fullName evidence="2 6">Elongation factor Ts</fullName>
        <shortName evidence="6">EF-Ts</shortName>
    </recommendedName>
</protein>
<feature type="domain" description="Translation elongation factor EFTs/EF1B dimerisation" evidence="9">
    <location>
        <begin position="72"/>
        <end position="351"/>
    </location>
</feature>
<name>A0A1T4KTF5_9FIRM</name>
<dbReference type="SUPFAM" id="SSF46934">
    <property type="entry name" value="UBA-like"/>
    <property type="match status" value="1"/>
</dbReference>
<dbReference type="EMBL" id="FUWW01000005">
    <property type="protein sequence ID" value="SJZ45618.1"/>
    <property type="molecule type" value="Genomic_DNA"/>
</dbReference>
<evidence type="ECO:0000256" key="4">
    <source>
        <dbReference type="ARBA" id="ARBA00022917"/>
    </source>
</evidence>
<proteinExistence type="inferred from homology"/>
<dbReference type="InterPro" id="IPR009060">
    <property type="entry name" value="UBA-like_sf"/>
</dbReference>
<evidence type="ECO:0000256" key="5">
    <source>
        <dbReference type="ARBA" id="ARBA00025453"/>
    </source>
</evidence>
<dbReference type="GO" id="GO:0005737">
    <property type="term" value="C:cytoplasm"/>
    <property type="evidence" value="ECO:0007669"/>
    <property type="project" value="UniProtKB-SubCell"/>
</dbReference>
<dbReference type="CDD" id="cd14275">
    <property type="entry name" value="UBA_EF-Ts"/>
    <property type="match status" value="1"/>
</dbReference>
<feature type="region of interest" description="Involved in Mg(2+) ion dislocation from EF-Tu" evidence="6">
    <location>
        <begin position="81"/>
        <end position="84"/>
    </location>
</feature>
<dbReference type="PROSITE" id="PS01127">
    <property type="entry name" value="EF_TS_2"/>
    <property type="match status" value="1"/>
</dbReference>
<dbReference type="OrthoDB" id="9808348at2"/>
<evidence type="ECO:0000256" key="2">
    <source>
        <dbReference type="ARBA" id="ARBA00016956"/>
    </source>
</evidence>
<sequence>MAFTAQDVKALREKTGVGMMECKKALVEADGDMDKAIDFLRERGLAAAQKKASRIAAEGVVLPYYDETAKKGVVLEVNSETDFVAKNEKFMSFVEGVAKTILATNPADVEALKEEKFNGTDRTVTETLNDLVLAIGENMKVRRFERMDGIVSTYIHAGGSVGVMVGFDVADESKAADPEFVAMGKNVAMQIAAMNPEYLSSDDISAEESEKMHSITVDSALNKPDSLPIPILSKLIDEAINDKKWTDEDITIYQGLDNKQRKNFTNFISKEALEILAGIAVSHKDEIVDNKIFTGLVKGRLQKQIKEVCLLEQDFVRSDLFQGSVAGYIESVAKTLGTEIKATNFIRMMKGDGLEKREENFAEEIAKQING</sequence>
<gene>
    <name evidence="6" type="primary">tsf</name>
    <name evidence="10" type="ORF">SAMN02745114_00593</name>
</gene>
<dbReference type="Gene3D" id="3.30.479.20">
    <property type="entry name" value="Elongation factor Ts, dimerisation domain"/>
    <property type="match status" value="3"/>
</dbReference>
<evidence type="ECO:0000256" key="3">
    <source>
        <dbReference type="ARBA" id="ARBA00022768"/>
    </source>
</evidence>
<dbReference type="InterPro" id="IPR036402">
    <property type="entry name" value="EF-Ts_dimer_sf"/>
</dbReference>
<dbReference type="FunFam" id="1.10.8.10:FF:000001">
    <property type="entry name" value="Elongation factor Ts"/>
    <property type="match status" value="1"/>
</dbReference>
<evidence type="ECO:0000256" key="8">
    <source>
        <dbReference type="RuleBase" id="RU000643"/>
    </source>
</evidence>
<organism evidence="10 11">
    <name type="scientific">Eubacterium coprostanoligenes</name>
    <dbReference type="NCBI Taxonomy" id="290054"/>
    <lineage>
        <taxon>Bacteria</taxon>
        <taxon>Bacillati</taxon>
        <taxon>Bacillota</taxon>
        <taxon>Clostridia</taxon>
        <taxon>Eubacteriales</taxon>
        <taxon>Eubacteriaceae</taxon>
        <taxon>Eubacterium</taxon>
    </lineage>
</organism>
<dbReference type="PROSITE" id="PS01126">
    <property type="entry name" value="EF_TS_1"/>
    <property type="match status" value="1"/>
</dbReference>
<dbReference type="NCBIfam" id="TIGR00116">
    <property type="entry name" value="tsf"/>
    <property type="match status" value="1"/>
</dbReference>
<dbReference type="Pfam" id="PF00889">
    <property type="entry name" value="EF_TS"/>
    <property type="match status" value="1"/>
</dbReference>
<dbReference type="InterPro" id="IPR018101">
    <property type="entry name" value="Transl_elong_Ts_CS"/>
</dbReference>
<dbReference type="InterPro" id="IPR001816">
    <property type="entry name" value="Transl_elong_EFTs/EF1B"/>
</dbReference>
<keyword evidence="6" id="KW-0963">Cytoplasm</keyword>
<evidence type="ECO:0000256" key="1">
    <source>
        <dbReference type="ARBA" id="ARBA00005532"/>
    </source>
</evidence>
<evidence type="ECO:0000313" key="10">
    <source>
        <dbReference type="EMBL" id="SJZ45618.1"/>
    </source>
</evidence>
<dbReference type="PANTHER" id="PTHR11741:SF0">
    <property type="entry name" value="ELONGATION FACTOR TS, MITOCHONDRIAL"/>
    <property type="match status" value="1"/>
</dbReference>
<dbReference type="GO" id="GO:0003746">
    <property type="term" value="F:translation elongation factor activity"/>
    <property type="evidence" value="ECO:0007669"/>
    <property type="project" value="UniProtKB-UniRule"/>
</dbReference>
<dbReference type="STRING" id="290054.SAMN02745114_00593"/>
<comment type="function">
    <text evidence="5 6 7">Associates with the EF-Tu.GDP complex and induces the exchange of GDP to GTP. It remains bound to the aminoacyl-tRNA.EF-Tu.GTP complex up to the GTP hydrolysis stage on the ribosome.</text>
</comment>
<keyword evidence="3 6" id="KW-0251">Elongation factor</keyword>
<evidence type="ECO:0000259" key="9">
    <source>
        <dbReference type="Pfam" id="PF00889"/>
    </source>
</evidence>
<dbReference type="Gene3D" id="1.10.286.20">
    <property type="match status" value="1"/>
</dbReference>
<reference evidence="10 11" key="1">
    <citation type="submission" date="2017-02" db="EMBL/GenBank/DDBJ databases">
        <authorList>
            <person name="Peterson S.W."/>
        </authorList>
    </citation>
    <scope>NUCLEOTIDE SEQUENCE [LARGE SCALE GENOMIC DNA]</scope>
    <source>
        <strain evidence="10 11">ATCC 51222</strain>
    </source>
</reference>
<comment type="subcellular location">
    <subcellularLocation>
        <location evidence="6 8">Cytoplasm</location>
    </subcellularLocation>
</comment>
<dbReference type="RefSeq" id="WP_078768091.1">
    <property type="nucleotide sequence ID" value="NZ_FUWW01000005.1"/>
</dbReference>
<keyword evidence="11" id="KW-1185">Reference proteome</keyword>
<evidence type="ECO:0000256" key="6">
    <source>
        <dbReference type="HAMAP-Rule" id="MF_00050"/>
    </source>
</evidence>
<dbReference type="InterPro" id="IPR014039">
    <property type="entry name" value="Transl_elong_EFTs/EF1B_dimer"/>
</dbReference>
<evidence type="ECO:0000313" key="11">
    <source>
        <dbReference type="Proteomes" id="UP000190657"/>
    </source>
</evidence>
<dbReference type="Gene3D" id="1.10.8.10">
    <property type="entry name" value="DNA helicase RuvA subunit, C-terminal domain"/>
    <property type="match status" value="1"/>
</dbReference>
<accession>A0A1T4KTF5</accession>
<dbReference type="Proteomes" id="UP000190657">
    <property type="component" value="Unassembled WGS sequence"/>
</dbReference>
<comment type="similarity">
    <text evidence="1 6 7">Belongs to the EF-Ts family.</text>
</comment>
<dbReference type="HAMAP" id="MF_00050">
    <property type="entry name" value="EF_Ts"/>
    <property type="match status" value="1"/>
</dbReference>
<dbReference type="AlphaFoldDB" id="A0A1T4KTF5"/>
<keyword evidence="4 6" id="KW-0648">Protein biosynthesis</keyword>
<dbReference type="PANTHER" id="PTHR11741">
    <property type="entry name" value="ELONGATION FACTOR TS"/>
    <property type="match status" value="1"/>
</dbReference>
<dbReference type="SUPFAM" id="SSF54713">
    <property type="entry name" value="Elongation factor Ts (EF-Ts), dimerisation domain"/>
    <property type="match status" value="2"/>
</dbReference>
<evidence type="ECO:0000256" key="7">
    <source>
        <dbReference type="RuleBase" id="RU000642"/>
    </source>
</evidence>